<dbReference type="GO" id="GO:0006974">
    <property type="term" value="P:DNA damage response"/>
    <property type="evidence" value="ECO:0007669"/>
    <property type="project" value="TreeGrafter"/>
</dbReference>
<organism evidence="2 3">
    <name type="scientific">Parahaliea maris</name>
    <dbReference type="NCBI Taxonomy" id="2716870"/>
    <lineage>
        <taxon>Bacteria</taxon>
        <taxon>Pseudomonadati</taxon>
        <taxon>Pseudomonadota</taxon>
        <taxon>Gammaproteobacteria</taxon>
        <taxon>Cellvibrionales</taxon>
        <taxon>Halieaceae</taxon>
        <taxon>Parahaliea</taxon>
    </lineage>
</organism>
<gene>
    <name evidence="2" type="ORF">FV139_05525</name>
</gene>
<reference evidence="2 3" key="1">
    <citation type="submission" date="2019-08" db="EMBL/GenBank/DDBJ databases">
        <title>Parahaliea maris sp. nov., isolated from the surface seawater.</title>
        <authorList>
            <person name="Liu Y."/>
        </authorList>
    </citation>
    <scope>NUCLEOTIDE SEQUENCE [LARGE SCALE GENOMIC DNA]</scope>
    <source>
        <strain evidence="2 3">HSLHS9</strain>
    </source>
</reference>
<keyword evidence="3" id="KW-1185">Reference proteome</keyword>
<dbReference type="PANTHER" id="PTHR34387:SF1">
    <property type="entry name" value="PERIPLASMIC IMMUNOGENIC PROTEIN"/>
    <property type="match status" value="1"/>
</dbReference>
<feature type="signal peptide" evidence="1">
    <location>
        <begin position="1"/>
        <end position="24"/>
    </location>
</feature>
<dbReference type="InterPro" id="IPR052022">
    <property type="entry name" value="26kDa_periplasmic_antigen"/>
</dbReference>
<dbReference type="InterPro" id="IPR007497">
    <property type="entry name" value="SIMPL/DUF541"/>
</dbReference>
<dbReference type="PANTHER" id="PTHR34387">
    <property type="entry name" value="SLR1258 PROTEIN"/>
    <property type="match status" value="1"/>
</dbReference>
<accession>A0A5C9A3A3</accession>
<protein>
    <submittedName>
        <fullName evidence="2">DUF541 domain-containing protein</fullName>
    </submittedName>
</protein>
<dbReference type="Pfam" id="PF04402">
    <property type="entry name" value="SIMPL"/>
    <property type="match status" value="1"/>
</dbReference>
<dbReference type="EMBL" id="VRZA01000002">
    <property type="protein sequence ID" value="TXS95355.1"/>
    <property type="molecule type" value="Genomic_DNA"/>
</dbReference>
<dbReference type="Gene3D" id="3.30.110.170">
    <property type="entry name" value="Protein of unknown function (DUF541), domain 1"/>
    <property type="match status" value="1"/>
</dbReference>
<dbReference type="Gene3D" id="3.30.70.2970">
    <property type="entry name" value="Protein of unknown function (DUF541), domain 2"/>
    <property type="match status" value="1"/>
</dbReference>
<dbReference type="AlphaFoldDB" id="A0A5C9A3A3"/>
<dbReference type="Proteomes" id="UP000321039">
    <property type="component" value="Unassembled WGS sequence"/>
</dbReference>
<sequence>MSIRSLLACWVLCCASVFSSLAVAGESLPGRIQVTGEGSAVLAPDMATLSLTVTREGESASAALSANSEAMRQVMAAMREAGVAEKDLQTSNFSIAPRYARPDPRAAGEQQGPTIIGYVVRNGLSVRIRDITLVGKLLDTAVRQGVNEGGQISLGNANPEEAIDLARERAMRDALSRAKVLAAAAGVKTGDIIEIQEQSYRGGPSPAPMFRMSEMAAADSVPVAGGENEYRVSVSLTIAIQP</sequence>
<feature type="chain" id="PRO_5022999129" evidence="1">
    <location>
        <begin position="25"/>
        <end position="242"/>
    </location>
</feature>
<name>A0A5C9A3A3_9GAMM</name>
<evidence type="ECO:0000313" key="3">
    <source>
        <dbReference type="Proteomes" id="UP000321039"/>
    </source>
</evidence>
<comment type="caution">
    <text evidence="2">The sequence shown here is derived from an EMBL/GenBank/DDBJ whole genome shotgun (WGS) entry which is preliminary data.</text>
</comment>
<dbReference type="RefSeq" id="WP_148067266.1">
    <property type="nucleotide sequence ID" value="NZ_VRZA01000002.1"/>
</dbReference>
<evidence type="ECO:0000313" key="2">
    <source>
        <dbReference type="EMBL" id="TXS95355.1"/>
    </source>
</evidence>
<keyword evidence="1" id="KW-0732">Signal</keyword>
<proteinExistence type="predicted"/>
<evidence type="ECO:0000256" key="1">
    <source>
        <dbReference type="SAM" id="SignalP"/>
    </source>
</evidence>